<accession>A0ABU4E5Y7</accession>
<evidence type="ECO:0000313" key="1">
    <source>
        <dbReference type="EMBL" id="MDV7024525.1"/>
    </source>
</evidence>
<evidence type="ECO:0000313" key="2">
    <source>
        <dbReference type="Proteomes" id="UP001187066"/>
    </source>
</evidence>
<sequence>MTQARRPSPLQRRVLIVLAALDAKRPGPVATRDIERLLAQGGDAPVYGPNLRASCRRMEAAGWLRTLRAQNLQLAVELTDAGRAQAAPLLVDEQARMLAEQRATAIRVLPLVRIKPVYESDTFGDDRPVELDGRWHMAYRGDYVIRLDGTTCLQLWSSAGQVTRQEGDPLQVAEWLQACHDAGIDIRLQINESTAPEQGTPVLKHAEFPGGQASSTTEIWYQHLLRALRQYDVQGLSATNPEHLKAVKPGRRNKEQPLQERFLALAEAVEGTSDALRSDRYEEDAGPLLTDMLTRFGFTPDQASRLIRFIRWTLMSQEEYDRRELNSLLDELEQRQLYCNREQLTEIVFSPVRKPGESWTERLQWLLMTDGFGFCSPLSREAATRALDILAGYTGREVAEHLATVTVWNHDSAGTQS</sequence>
<keyword evidence="2" id="KW-1185">Reference proteome</keyword>
<dbReference type="EMBL" id="JAWLOF010000014">
    <property type="protein sequence ID" value="MDV7024525.1"/>
    <property type="molecule type" value="Genomic_DNA"/>
</dbReference>
<gene>
    <name evidence="1" type="ORF">R4P48_17815</name>
</gene>
<dbReference type="Proteomes" id="UP001187066">
    <property type="component" value="Unassembled WGS sequence"/>
</dbReference>
<name>A0ABU4E5Y7_9ENTR</name>
<dbReference type="RefSeq" id="WP_151605710.1">
    <property type="nucleotide sequence ID" value="NZ_JAWLOF010000014.1"/>
</dbReference>
<reference evidence="1 2" key="1">
    <citation type="submission" date="2023-10" db="EMBL/GenBank/DDBJ databases">
        <authorList>
            <person name="Dale J."/>
        </authorList>
    </citation>
    <scope>NUCLEOTIDE SEQUENCE [LARGE SCALE GENOMIC DNA]</scope>
    <source>
        <strain evidence="1 2">2023EL-00970</strain>
    </source>
</reference>
<protein>
    <submittedName>
        <fullName evidence="1">Uncharacterized protein</fullName>
    </submittedName>
</protein>
<organism evidence="1 2">
    <name type="scientific">Atlantibacter subterraneus</name>
    <dbReference type="NCBI Taxonomy" id="255519"/>
    <lineage>
        <taxon>Bacteria</taxon>
        <taxon>Pseudomonadati</taxon>
        <taxon>Pseudomonadota</taxon>
        <taxon>Gammaproteobacteria</taxon>
        <taxon>Enterobacterales</taxon>
        <taxon>Enterobacteriaceae</taxon>
        <taxon>Atlantibacter</taxon>
    </lineage>
</organism>
<proteinExistence type="predicted"/>
<comment type="caution">
    <text evidence="1">The sequence shown here is derived from an EMBL/GenBank/DDBJ whole genome shotgun (WGS) entry which is preliminary data.</text>
</comment>